<dbReference type="Gene3D" id="1.20.1500.10">
    <property type="entry name" value="YheA/YmcA-like"/>
    <property type="match status" value="1"/>
</dbReference>
<name>A0ABD5QA11_9EURY</name>
<dbReference type="InterPro" id="IPR010368">
    <property type="entry name" value="Com_YlbF"/>
</dbReference>
<dbReference type="Pfam" id="PF06133">
    <property type="entry name" value="Com_YlbF"/>
    <property type="match status" value="1"/>
</dbReference>
<reference evidence="1 2" key="1">
    <citation type="journal article" date="2019" name="Int. J. Syst. Evol. Microbiol.">
        <title>The Global Catalogue of Microorganisms (GCM) 10K type strain sequencing project: providing services to taxonomists for standard genome sequencing and annotation.</title>
        <authorList>
            <consortium name="The Broad Institute Genomics Platform"/>
            <consortium name="The Broad Institute Genome Sequencing Center for Infectious Disease"/>
            <person name="Wu L."/>
            <person name="Ma J."/>
        </authorList>
    </citation>
    <scope>NUCLEOTIDE SEQUENCE [LARGE SCALE GENOMIC DNA]</scope>
    <source>
        <strain evidence="1 2">CGMCC 1.15824</strain>
    </source>
</reference>
<gene>
    <name evidence="1" type="ORF">ACFPFO_01820</name>
</gene>
<accession>A0ABD5QA11</accession>
<dbReference type="SUPFAM" id="SSF158622">
    <property type="entry name" value="YheA/YmcA-like"/>
    <property type="match status" value="1"/>
</dbReference>
<dbReference type="RefSeq" id="WP_224828015.1">
    <property type="nucleotide sequence ID" value="NZ_JAIVEF010000003.1"/>
</dbReference>
<organism evidence="1 2">
    <name type="scientific">Saliphagus infecundisoli</name>
    <dbReference type="NCBI Taxonomy" id="1849069"/>
    <lineage>
        <taxon>Archaea</taxon>
        <taxon>Methanobacteriati</taxon>
        <taxon>Methanobacteriota</taxon>
        <taxon>Stenosarchaea group</taxon>
        <taxon>Halobacteria</taxon>
        <taxon>Halobacteriales</taxon>
        <taxon>Natrialbaceae</taxon>
        <taxon>Saliphagus</taxon>
    </lineage>
</organism>
<dbReference type="Proteomes" id="UP001595925">
    <property type="component" value="Unassembled WGS sequence"/>
</dbReference>
<dbReference type="InterPro" id="IPR023378">
    <property type="entry name" value="YheA/YmcA-like_dom_sf"/>
</dbReference>
<evidence type="ECO:0000313" key="2">
    <source>
        <dbReference type="Proteomes" id="UP001595925"/>
    </source>
</evidence>
<protein>
    <submittedName>
        <fullName evidence="1">YlbF family regulator</fullName>
    </submittedName>
</protein>
<dbReference type="AlphaFoldDB" id="A0ABD5QA11"/>
<sequence length="124" mass="13616">MSIQTSRVDDLATDLGEAITELPEYETFEAARAEVEESPEAQAKIDEFERTREEFMLARQSGSASQEDLQELQATQEELHSMPVMAEYLEAKAALGERLEGVNEAISAPLALDFGEEAGGCCQD</sequence>
<dbReference type="EMBL" id="JBHSJG010000005">
    <property type="protein sequence ID" value="MFC4986534.1"/>
    <property type="molecule type" value="Genomic_DNA"/>
</dbReference>
<evidence type="ECO:0000313" key="1">
    <source>
        <dbReference type="EMBL" id="MFC4986534.1"/>
    </source>
</evidence>
<proteinExistence type="predicted"/>
<comment type="caution">
    <text evidence="1">The sequence shown here is derived from an EMBL/GenBank/DDBJ whole genome shotgun (WGS) entry which is preliminary data.</text>
</comment>
<keyword evidence="2" id="KW-1185">Reference proteome</keyword>